<feature type="domain" description="Pyruvate phosphate dikinase AMP/ATP-binding" evidence="1">
    <location>
        <begin position="301"/>
        <end position="657"/>
    </location>
</feature>
<dbReference type="SUPFAM" id="SSF56059">
    <property type="entry name" value="Glutathione synthetase ATP-binding domain-like"/>
    <property type="match status" value="1"/>
</dbReference>
<accession>A0A4S4AUP4</accession>
<keyword evidence="3" id="KW-1185">Reference proteome</keyword>
<evidence type="ECO:0000259" key="1">
    <source>
        <dbReference type="Pfam" id="PF01326"/>
    </source>
</evidence>
<sequence length="861" mass="95218">MSDIDNPVFSPTTGLPGLDEVLSGVAPGDNIVWQIQDLDEYRALVRPYAEAARRQGRTLIYFRFAAHAPLLDEDGAQVHHPRPGDGFDAFVDQVHSVIEATGVEAMYVFDCLSDLAEAWGSDRMMGNFFRLTCPRLFDLHTVTYFAMLRHVHSRQARAMIAETTQFLLDVFACRGRVYIRPLKVQHRSAAAMDLIHAWEPGERFRPVADSGTVAEILAASGWQGLEERMPGGHWQRHFAAARVLLARRRQGHADPSAEAERFARLAGMLFPDDASMRRLIDAYLTLDDLLAVRERMIGIGSIGGKALGMLLARAILRRDAPALHARLEAHDSFYVGTVVFDTFLVWNRVWWLRRRQRDPAHFLEGLDEARERILAGTFPAATLRQFEGMLDYFGEWPYIVRSSSRLEDRYGNAFAGQYDSVFCFNRGPRETRLAELLDAVRRVYASTLSEGALRYRQRRGLLGEEEQMALLIMRVSGTAGGRYFHPHGAGVGLSMNPYPWNPAIDRHAGVVRLVAGLGTRAVDRADDDYTRLVALNAPALRPETGFGEIARHAQRRMDALDLERGELVSAPFELIVAGRADFPMALFTTREEADRPPFLTFDGLLGGTPFAADLRALLACLHAAYVHAVEIEFALNVGGDGDYRINLLQCRPLQARAPDGEAVEPPAGAPRVLEAAGAVIGPSRVIHPRRVVLVSPAAFAPLRTAERLEVTRLVGRINQLSAGLDLLLLGPGRWGSRDPFLGLPVVFNEINHVAALGEIAAMHAHLVPDVSLGTHFLNELIEAEMLYFALFPQRVGNRLDEDALLARPNVLAALLPEAARWAEVLRVIDVAEGELSLYADAENQRVTLVGAAASGPPTAKR</sequence>
<reference evidence="2 3" key="1">
    <citation type="submission" date="2019-04" db="EMBL/GenBank/DDBJ databases">
        <title>Azoarcus nasutitermitis sp. nov. isolated from termite nest.</title>
        <authorList>
            <person name="Lin S.-Y."/>
            <person name="Hameed A."/>
            <person name="Hsu Y.-H."/>
            <person name="Young C.-C."/>
        </authorList>
    </citation>
    <scope>NUCLEOTIDE SEQUENCE [LARGE SCALE GENOMIC DNA]</scope>
    <source>
        <strain evidence="2 3">CC-YHH838</strain>
    </source>
</reference>
<dbReference type="Gene3D" id="3.30.1490.20">
    <property type="entry name" value="ATP-grasp fold, A domain"/>
    <property type="match status" value="1"/>
</dbReference>
<dbReference type="RefSeq" id="WP_136349738.1">
    <property type="nucleotide sequence ID" value="NZ_SSOC01000007.1"/>
</dbReference>
<dbReference type="GO" id="GO:0016301">
    <property type="term" value="F:kinase activity"/>
    <property type="evidence" value="ECO:0007669"/>
    <property type="project" value="UniProtKB-KW"/>
</dbReference>
<keyword evidence="2" id="KW-0418">Kinase</keyword>
<dbReference type="EMBL" id="SSOC01000007">
    <property type="protein sequence ID" value="THF62316.1"/>
    <property type="molecule type" value="Genomic_DNA"/>
</dbReference>
<organism evidence="2 3">
    <name type="scientific">Pseudothauera nasutitermitis</name>
    <dbReference type="NCBI Taxonomy" id="2565930"/>
    <lineage>
        <taxon>Bacteria</taxon>
        <taxon>Pseudomonadati</taxon>
        <taxon>Pseudomonadota</taxon>
        <taxon>Betaproteobacteria</taxon>
        <taxon>Rhodocyclales</taxon>
        <taxon>Zoogloeaceae</taxon>
        <taxon>Pseudothauera</taxon>
    </lineage>
</organism>
<dbReference type="GO" id="GO:0005524">
    <property type="term" value="F:ATP binding"/>
    <property type="evidence" value="ECO:0007669"/>
    <property type="project" value="InterPro"/>
</dbReference>
<dbReference type="Pfam" id="PF01326">
    <property type="entry name" value="PPDK_N"/>
    <property type="match status" value="1"/>
</dbReference>
<proteinExistence type="predicted"/>
<protein>
    <submittedName>
        <fullName evidence="2">Pyruvate, phosphate dikinase</fullName>
    </submittedName>
</protein>
<keyword evidence="2" id="KW-0670">Pyruvate</keyword>
<name>A0A4S4AUP4_9RHOO</name>
<dbReference type="InterPro" id="IPR002192">
    <property type="entry name" value="PPDK_AMP/ATP-bd"/>
</dbReference>
<keyword evidence="2" id="KW-0808">Transferase</keyword>
<evidence type="ECO:0000313" key="3">
    <source>
        <dbReference type="Proteomes" id="UP000308430"/>
    </source>
</evidence>
<dbReference type="InterPro" id="IPR013815">
    <property type="entry name" value="ATP_grasp_subdomain_1"/>
</dbReference>
<gene>
    <name evidence="2" type="ORF">E6C76_18510</name>
</gene>
<evidence type="ECO:0000313" key="2">
    <source>
        <dbReference type="EMBL" id="THF62316.1"/>
    </source>
</evidence>
<dbReference type="Proteomes" id="UP000308430">
    <property type="component" value="Unassembled WGS sequence"/>
</dbReference>
<dbReference type="AlphaFoldDB" id="A0A4S4AUP4"/>
<comment type="caution">
    <text evidence="2">The sequence shown here is derived from an EMBL/GenBank/DDBJ whole genome shotgun (WGS) entry which is preliminary data.</text>
</comment>
<dbReference type="OrthoDB" id="9812167at2"/>